<dbReference type="AlphaFoldDB" id="A0A1X0NLP1"/>
<keyword evidence="2" id="KW-0732">Signal</keyword>
<feature type="transmembrane region" description="Helical" evidence="1">
    <location>
        <begin position="264"/>
        <end position="289"/>
    </location>
</feature>
<proteinExistence type="predicted"/>
<dbReference type="RefSeq" id="XP_028879720.1">
    <property type="nucleotide sequence ID" value="XM_029028867.1"/>
</dbReference>
<keyword evidence="1" id="KW-0812">Transmembrane</keyword>
<dbReference type="OrthoDB" id="245237at2759"/>
<keyword evidence="1" id="KW-0472">Membrane</keyword>
<feature type="chain" id="PRO_5013298323" evidence="2">
    <location>
        <begin position="25"/>
        <end position="291"/>
    </location>
</feature>
<reference evidence="3 4" key="1">
    <citation type="submission" date="2017-03" db="EMBL/GenBank/DDBJ databases">
        <title>An alternative strategy for trypanosome survival in the mammalian bloodstream revealed through genome and transcriptome analysis of the ubiquitous bovine parasite Trypanosoma (Megatrypanum) theileri.</title>
        <authorList>
            <person name="Kelly S."/>
            <person name="Ivens A."/>
            <person name="Mott A."/>
            <person name="O'Neill E."/>
            <person name="Emms D."/>
            <person name="Macleod O."/>
            <person name="Voorheis P."/>
            <person name="Matthews J."/>
            <person name="Matthews K."/>
            <person name="Carrington M."/>
        </authorList>
    </citation>
    <scope>NUCLEOTIDE SEQUENCE [LARGE SCALE GENOMIC DNA]</scope>
    <source>
        <strain evidence="3">Edinburgh</strain>
    </source>
</reference>
<keyword evidence="4" id="KW-1185">Reference proteome</keyword>
<evidence type="ECO:0000256" key="2">
    <source>
        <dbReference type="SAM" id="SignalP"/>
    </source>
</evidence>
<protein>
    <submittedName>
        <fullName evidence="3">Uncharacterized protein</fullName>
    </submittedName>
</protein>
<dbReference type="GeneID" id="39988647"/>
<gene>
    <name evidence="3" type="ORF">TM35_000331110</name>
</gene>
<evidence type="ECO:0000313" key="4">
    <source>
        <dbReference type="Proteomes" id="UP000192257"/>
    </source>
</evidence>
<evidence type="ECO:0000256" key="1">
    <source>
        <dbReference type="SAM" id="Phobius"/>
    </source>
</evidence>
<dbReference type="EMBL" id="NBCO01000033">
    <property type="protein sequence ID" value="ORC85654.1"/>
    <property type="molecule type" value="Genomic_DNA"/>
</dbReference>
<evidence type="ECO:0000313" key="3">
    <source>
        <dbReference type="EMBL" id="ORC85654.1"/>
    </source>
</evidence>
<name>A0A1X0NLP1_9TRYP</name>
<keyword evidence="1" id="KW-1133">Transmembrane helix</keyword>
<sequence length="291" mass="32606">MVVALRFFALLLWFFGVVPFFCAGMEIIQLPSNIVSRMNGEWGIEVQTPCDPYILTGTVSLENGTIEPDWALALRMTSAPAESWLMDASGLRAFAPVGRGRGTVSLSYAICGEQRNTIPTPDRPGFEKKMETTELTEYVGVLSNGEDDTKTCDSAAPNVIIHTLGSDIQGLKETHWKVKESLQYIEFKFNAEELTSHCVDKTGKERTETKNVAREGRGRKRRANILAGDSGTLEGFIDQNVREGAIIIRFVRRSLPAKSFYERYFTSLLFGGIMIAYRVLQGFISYWTIKY</sequence>
<dbReference type="Proteomes" id="UP000192257">
    <property type="component" value="Unassembled WGS sequence"/>
</dbReference>
<organism evidence="3 4">
    <name type="scientific">Trypanosoma theileri</name>
    <dbReference type="NCBI Taxonomy" id="67003"/>
    <lineage>
        <taxon>Eukaryota</taxon>
        <taxon>Discoba</taxon>
        <taxon>Euglenozoa</taxon>
        <taxon>Kinetoplastea</taxon>
        <taxon>Metakinetoplastina</taxon>
        <taxon>Trypanosomatida</taxon>
        <taxon>Trypanosomatidae</taxon>
        <taxon>Trypanosoma</taxon>
    </lineage>
</organism>
<comment type="caution">
    <text evidence="3">The sequence shown here is derived from an EMBL/GenBank/DDBJ whole genome shotgun (WGS) entry which is preliminary data.</text>
</comment>
<dbReference type="VEuPathDB" id="TriTrypDB:TM35_000331110"/>
<accession>A0A1X0NLP1</accession>
<feature type="signal peptide" evidence="2">
    <location>
        <begin position="1"/>
        <end position="24"/>
    </location>
</feature>